<keyword evidence="1" id="KW-0812">Transmembrane</keyword>
<keyword evidence="1" id="KW-1133">Transmembrane helix</keyword>
<dbReference type="Proteomes" id="UP000001304">
    <property type="component" value="Chromosome"/>
</dbReference>
<keyword evidence="3" id="KW-1185">Reference proteome</keyword>
<evidence type="ECO:0000313" key="3">
    <source>
        <dbReference type="Proteomes" id="UP000001304"/>
    </source>
</evidence>
<feature type="transmembrane region" description="Helical" evidence="1">
    <location>
        <begin position="7"/>
        <end position="27"/>
    </location>
</feature>
<dbReference type="EMBL" id="CP002098">
    <property type="protein sequence ID" value="ADM28484.1"/>
    <property type="molecule type" value="Genomic_DNA"/>
</dbReference>
<sequence>MRRAVSSLLLGFLISVVLLSVFMFMFIDIQRYRSIYISSYMNNMARYIDRYSDTNIDVIVYGSTANLTNIGLRETVVEYLVLEKNSYIQINRTYIALKPGYFKTLDLGQWNLICIVTSDGITVYPRHGIRPSSTSPPPLQQMNIMSITFSNIVYIDDLSKEFGVPPNMVLTAYTRDRRNLTGMTGSRLLLLPPGQEENSIWNSSTPFTVSTDDKGIRFGVAVIGYDPTWVAKNDNGMKISPQFRIMIAGPSFTQGGADKVSIGNRERPLTGQGFRLVINNFTGVIKICRDDCSKDSNVIACSSSSPGRCGNVARNATGFWYYGSTDSNLRLYISGLATYAAYYERISSGQAGVGETSYNPYLFIGDVDGNGLADIVFVTEDAYYGSYDSIDDYYGNDDLSDWSTVPLRLTLFQVGRRLRYGDGSIDGSVYSGVYLLMNIFFHDNSYPDEQQLQDIGRTDWVLRVILYDSSGNTYIVREYRYQEICNYHKTRITDFVNDNYFVKISQSIYVPLPPSGRYWVAIEFQDPYGSGRTNDADVTVGVEFIGAIALYR</sequence>
<gene>
    <name evidence="2" type="ordered locus">Igag_1687</name>
</gene>
<evidence type="ECO:0000256" key="1">
    <source>
        <dbReference type="SAM" id="Phobius"/>
    </source>
</evidence>
<name>E0SRV3_IGNAA</name>
<dbReference type="HOGENOM" id="CLU_433885_0_0_2"/>
<organism evidence="2 3">
    <name type="scientific">Ignisphaera aggregans (strain DSM 17230 / JCM 13409 / AQ1.S1)</name>
    <dbReference type="NCBI Taxonomy" id="583356"/>
    <lineage>
        <taxon>Archaea</taxon>
        <taxon>Thermoproteota</taxon>
        <taxon>Thermoprotei</taxon>
        <taxon>Desulfurococcales</taxon>
        <taxon>Desulfurococcaceae</taxon>
        <taxon>Ignisphaera</taxon>
    </lineage>
</organism>
<proteinExistence type="predicted"/>
<dbReference type="BioCyc" id="IAGG583356:GHAH-1674-MONOMER"/>
<keyword evidence="1" id="KW-0472">Membrane</keyword>
<reference evidence="2 3" key="1">
    <citation type="journal article" date="2010" name="Stand. Genomic Sci.">
        <title>Complete genome sequence of Ignisphaera aggregans type strain (AQ1.S1).</title>
        <authorList>
            <person name="Goker M."/>
            <person name="Held B."/>
            <person name="Lapidus A."/>
            <person name="Nolan M."/>
            <person name="Spring S."/>
            <person name="Yasawong M."/>
            <person name="Lucas S."/>
            <person name="Glavina Del Rio T."/>
            <person name="Tice H."/>
            <person name="Cheng J.F."/>
            <person name="Goodwin L."/>
            <person name="Tapia R."/>
            <person name="Pitluck S."/>
            <person name="Liolios K."/>
            <person name="Ivanova N."/>
            <person name="Mavromatis K."/>
            <person name="Mikhailova N."/>
            <person name="Pati A."/>
            <person name="Chen A."/>
            <person name="Palaniappan K."/>
            <person name="Brambilla E."/>
            <person name="Land M."/>
            <person name="Hauser L."/>
            <person name="Chang Y.J."/>
            <person name="Jeffries C.D."/>
            <person name="Brettin T."/>
            <person name="Detter J.C."/>
            <person name="Han C."/>
            <person name="Rohde M."/>
            <person name="Sikorski J."/>
            <person name="Woyke T."/>
            <person name="Bristow J."/>
            <person name="Eisen J.A."/>
            <person name="Markowitz V."/>
            <person name="Hugenholtz P."/>
            <person name="Kyrpides N.C."/>
            <person name="Klenk H.P."/>
        </authorList>
    </citation>
    <scope>NUCLEOTIDE SEQUENCE [LARGE SCALE GENOMIC DNA]</scope>
    <source>
        <strain evidence="3">DSM 17230 / JCM 13409 / AQ1.S1</strain>
    </source>
</reference>
<dbReference type="STRING" id="583356.Igag_1687"/>
<accession>E0SRV3</accession>
<dbReference type="KEGG" id="iag:Igag_1687"/>
<protein>
    <submittedName>
        <fullName evidence="2">Uncharacterized protein</fullName>
    </submittedName>
</protein>
<evidence type="ECO:0000313" key="2">
    <source>
        <dbReference type="EMBL" id="ADM28484.1"/>
    </source>
</evidence>
<dbReference type="AlphaFoldDB" id="E0SRV3"/>